<proteinExistence type="predicted"/>
<name>A0A5N0EH24_9NOCA</name>
<dbReference type="AlphaFoldDB" id="A0A5N0EH24"/>
<reference evidence="1 2" key="1">
    <citation type="submission" date="2019-09" db="EMBL/GenBank/DDBJ databases">
        <authorList>
            <person name="Wang X."/>
        </authorList>
    </citation>
    <scope>NUCLEOTIDE SEQUENCE [LARGE SCALE GENOMIC DNA]</scope>
    <source>
        <strain evidence="1 2">CICC 11023</strain>
    </source>
</reference>
<gene>
    <name evidence="1" type="ORF">F3087_16605</name>
</gene>
<sequence>MSGLIAPAKVGVVLTTAAPITTVAAAVHMAATKNPSFAERRLKYYKTPGIGEFWSVRALHPGEARRLVTEHEPAMAMLVDAGGGLHIQTLFYTAGKGTLVSFLAINYDVNGFLQIASAFWWADALAKRTAEFLAESDVSSELETKKMRSR</sequence>
<protein>
    <submittedName>
        <fullName evidence="1">Uncharacterized protein</fullName>
    </submittedName>
</protein>
<dbReference type="RefSeq" id="WP_150402777.1">
    <property type="nucleotide sequence ID" value="NZ_VXLC01000004.1"/>
</dbReference>
<evidence type="ECO:0000313" key="2">
    <source>
        <dbReference type="Proteomes" id="UP000323876"/>
    </source>
</evidence>
<accession>A0A5N0EH24</accession>
<evidence type="ECO:0000313" key="1">
    <source>
        <dbReference type="EMBL" id="KAA8888612.1"/>
    </source>
</evidence>
<comment type="caution">
    <text evidence="1">The sequence shown here is derived from an EMBL/GenBank/DDBJ whole genome shotgun (WGS) entry which is preliminary data.</text>
</comment>
<dbReference type="OrthoDB" id="9926428at2"/>
<organism evidence="1 2">
    <name type="scientific">Nocardia colli</name>
    <dbReference type="NCBI Taxonomy" id="2545717"/>
    <lineage>
        <taxon>Bacteria</taxon>
        <taxon>Bacillati</taxon>
        <taxon>Actinomycetota</taxon>
        <taxon>Actinomycetes</taxon>
        <taxon>Mycobacteriales</taxon>
        <taxon>Nocardiaceae</taxon>
        <taxon>Nocardia</taxon>
    </lineage>
</organism>
<dbReference type="EMBL" id="VXLC01000004">
    <property type="protein sequence ID" value="KAA8888612.1"/>
    <property type="molecule type" value="Genomic_DNA"/>
</dbReference>
<keyword evidence="2" id="KW-1185">Reference proteome</keyword>
<dbReference type="Proteomes" id="UP000323876">
    <property type="component" value="Unassembled WGS sequence"/>
</dbReference>